<dbReference type="eggNOG" id="COG1160">
    <property type="taxonomic scope" value="Bacteria"/>
</dbReference>
<dbReference type="EMBL" id="CP001281">
    <property type="protein sequence ID" value="ACK53089.1"/>
    <property type="molecule type" value="Genomic_DNA"/>
</dbReference>
<dbReference type="Gene3D" id="3.40.50.300">
    <property type="entry name" value="P-loop containing nucleotide triphosphate hydrolases"/>
    <property type="match status" value="1"/>
</dbReference>
<evidence type="ECO:0000259" key="1">
    <source>
        <dbReference type="Pfam" id="PF01926"/>
    </source>
</evidence>
<dbReference type="Pfam" id="PF01926">
    <property type="entry name" value="MMR_HSR1"/>
    <property type="match status" value="1"/>
</dbReference>
<proteinExistence type="predicted"/>
<reference evidence="3" key="1">
    <citation type="submission" date="2009-05" db="EMBL/GenBank/DDBJ databases">
        <title>Complete sequence of chromosome of Thauera sp. MZ1T.</title>
        <authorList>
            <consortium name="US DOE Joint Genome Institute"/>
            <person name="Lucas S."/>
            <person name="Copeland A."/>
            <person name="Lapidus A."/>
            <person name="Glavina del Rio T."/>
            <person name="Dalin E."/>
            <person name="Tice H."/>
            <person name="Bruce D."/>
            <person name="Goodwin L."/>
            <person name="Pitluck S."/>
            <person name="Sims D."/>
            <person name="Brettin T."/>
            <person name="Detter J.C."/>
            <person name="Han C."/>
            <person name="Larimer F."/>
            <person name="Land M."/>
            <person name="Hauser L."/>
            <person name="Kyrpides N."/>
            <person name="Mikhailova N."/>
            <person name="Sayler G.S."/>
        </authorList>
    </citation>
    <scope>NUCLEOTIDE SEQUENCE [LARGE SCALE GENOMIC DNA]</scope>
    <source>
        <strain evidence="3">MZ1T</strain>
    </source>
</reference>
<dbReference type="GO" id="GO:0030488">
    <property type="term" value="P:tRNA methylation"/>
    <property type="evidence" value="ECO:0007669"/>
    <property type="project" value="TreeGrafter"/>
</dbReference>
<reference evidence="2 3" key="2">
    <citation type="journal article" date="2012" name="Stand. Genomic Sci.">
        <title>Complete genome sequence of Thauera aminoaromatica strain MZ1T.</title>
        <authorList>
            <person name="Jiang K."/>
            <person name="Sanseverino J."/>
            <person name="Chauhan A."/>
            <person name="Lucas S."/>
            <person name="Copeland A."/>
            <person name="Lapidus A."/>
            <person name="Del Rio T.G."/>
            <person name="Dalin E."/>
            <person name="Tice H."/>
            <person name="Bruce D."/>
            <person name="Goodwin L."/>
            <person name="Pitluck S."/>
            <person name="Sims D."/>
            <person name="Brettin T."/>
            <person name="Detter J.C."/>
            <person name="Han C."/>
            <person name="Chang Y.J."/>
            <person name="Larimer F."/>
            <person name="Land M."/>
            <person name="Hauser L."/>
            <person name="Kyrpides N.C."/>
            <person name="Mikhailova N."/>
            <person name="Moser S."/>
            <person name="Jegier P."/>
            <person name="Close D."/>
            <person name="Debruyn J.M."/>
            <person name="Wang Y."/>
            <person name="Layton A.C."/>
            <person name="Allen M.S."/>
            <person name="Sayler G.S."/>
        </authorList>
    </citation>
    <scope>NUCLEOTIDE SEQUENCE [LARGE SCALE GENOMIC DNA]</scope>
    <source>
        <strain evidence="2 3">MZ1T</strain>
    </source>
</reference>
<protein>
    <submittedName>
        <fullName evidence="2">GTP-binding protein HSR1-related</fullName>
    </submittedName>
</protein>
<dbReference type="PANTHER" id="PTHR42714:SF2">
    <property type="entry name" value="TRNA MODIFICATION GTPASE GTPBP3, MITOCHONDRIAL"/>
    <property type="match status" value="1"/>
</dbReference>
<gene>
    <name evidence="2" type="ordered locus">Tmz1t_0297</name>
</gene>
<dbReference type="STRING" id="85643.Tmz1t_0297"/>
<evidence type="ECO:0000313" key="3">
    <source>
        <dbReference type="Proteomes" id="UP000002186"/>
    </source>
</evidence>
<dbReference type="KEGG" id="tmz:Tmz1t_0297"/>
<dbReference type="OrthoDB" id="517831at2"/>
<dbReference type="GO" id="GO:0002098">
    <property type="term" value="P:tRNA wobble uridine modification"/>
    <property type="evidence" value="ECO:0007669"/>
    <property type="project" value="TreeGrafter"/>
</dbReference>
<dbReference type="RefSeq" id="WP_012584353.1">
    <property type="nucleotide sequence ID" value="NC_011662.2"/>
</dbReference>
<dbReference type="PANTHER" id="PTHR42714">
    <property type="entry name" value="TRNA MODIFICATION GTPASE GTPBP3"/>
    <property type="match status" value="1"/>
</dbReference>
<dbReference type="Proteomes" id="UP000002186">
    <property type="component" value="Chromosome"/>
</dbReference>
<feature type="domain" description="G" evidence="1">
    <location>
        <begin position="5"/>
        <end position="108"/>
    </location>
</feature>
<name>C4ZMP5_THASP</name>
<evidence type="ECO:0000313" key="2">
    <source>
        <dbReference type="EMBL" id="ACK53089.1"/>
    </source>
</evidence>
<dbReference type="InterPro" id="IPR027417">
    <property type="entry name" value="P-loop_NTPase"/>
</dbReference>
<dbReference type="InterPro" id="IPR006073">
    <property type="entry name" value="GTP-bd"/>
</dbReference>
<dbReference type="GO" id="GO:0005737">
    <property type="term" value="C:cytoplasm"/>
    <property type="evidence" value="ECO:0007669"/>
    <property type="project" value="TreeGrafter"/>
</dbReference>
<organism evidence="2 3">
    <name type="scientific">Thauera aminoaromatica</name>
    <dbReference type="NCBI Taxonomy" id="164330"/>
    <lineage>
        <taxon>Bacteria</taxon>
        <taxon>Pseudomonadati</taxon>
        <taxon>Pseudomonadota</taxon>
        <taxon>Betaproteobacteria</taxon>
        <taxon>Rhodocyclales</taxon>
        <taxon>Zoogloeaceae</taxon>
        <taxon>Thauera</taxon>
    </lineage>
</organism>
<accession>C4ZMP5</accession>
<dbReference type="HOGENOM" id="CLU_966226_0_0_4"/>
<dbReference type="GO" id="GO:0005525">
    <property type="term" value="F:GTP binding"/>
    <property type="evidence" value="ECO:0007669"/>
    <property type="project" value="InterPro"/>
</dbReference>
<dbReference type="SUPFAM" id="SSF52540">
    <property type="entry name" value="P-loop containing nucleoside triphosphate hydrolases"/>
    <property type="match status" value="1"/>
</dbReference>
<keyword evidence="3" id="KW-1185">Reference proteome</keyword>
<dbReference type="AlphaFoldDB" id="C4ZMP5"/>
<sequence>MNRIRVLVFGATGSGKTSLCNVLTGRTRPTDSDARGVTSRSHSYAPFEAQGQRIELIDTVGLHESTEGTVPADKAILELVELLEKARDGFSLLIHVTRATRITKEHEDDYAFFVKKMTQGRIPVILAVAGCENEHPMGAWVERNRSAFASYRYRELIPCCFASGGPLESHYVPLREQSREALIASVVRNALLEPEKIYGGETGSSFTDALARIWNEFVEIAGLPEKYRKNVNESAYELMKRMGVPKTLRDAAVAHIPDLLQELGNKLPVPFLGRILKFVAGKALGAGK</sequence>